<evidence type="ECO:0000256" key="3">
    <source>
        <dbReference type="ARBA" id="ARBA00022692"/>
    </source>
</evidence>
<dbReference type="SMART" id="SM00060">
    <property type="entry name" value="FN3"/>
    <property type="match status" value="3"/>
</dbReference>
<feature type="region of interest" description="Disordered" evidence="8">
    <location>
        <begin position="603"/>
        <end position="632"/>
    </location>
</feature>
<dbReference type="PROSITE" id="PS50221">
    <property type="entry name" value="GAIN_B"/>
    <property type="match status" value="1"/>
</dbReference>
<dbReference type="InterPro" id="IPR001024">
    <property type="entry name" value="PLAT/LH2_dom"/>
</dbReference>
<evidence type="ECO:0000256" key="5">
    <source>
        <dbReference type="ARBA" id="ARBA00023136"/>
    </source>
</evidence>
<dbReference type="InterPro" id="IPR051223">
    <property type="entry name" value="Polycystin"/>
</dbReference>
<feature type="transmembrane region" description="Helical" evidence="9">
    <location>
        <begin position="1198"/>
        <end position="1218"/>
    </location>
</feature>
<feature type="domain" description="Fibronectin type-III" evidence="12">
    <location>
        <begin position="116"/>
        <end position="204"/>
    </location>
</feature>
<evidence type="ECO:0000313" key="14">
    <source>
        <dbReference type="RefSeq" id="XP_035694673.1"/>
    </source>
</evidence>
<dbReference type="Pfam" id="PF00041">
    <property type="entry name" value="fn3"/>
    <property type="match status" value="3"/>
</dbReference>
<reference evidence="14" key="2">
    <citation type="submission" date="2025-08" db="UniProtKB">
        <authorList>
            <consortium name="RefSeq"/>
        </authorList>
    </citation>
    <scope>IDENTIFICATION</scope>
    <source>
        <strain evidence="14">S238N-H82</strain>
        <tissue evidence="14">Testes</tissue>
    </source>
</reference>
<keyword evidence="5 9" id="KW-0472">Membrane</keyword>
<accession>A0A9J7M5W9</accession>
<dbReference type="CDD" id="cd00063">
    <property type="entry name" value="FN3"/>
    <property type="match status" value="3"/>
</dbReference>
<organism evidence="13 14">
    <name type="scientific">Branchiostoma floridae</name>
    <name type="common">Florida lancelet</name>
    <name type="synonym">Amphioxus</name>
    <dbReference type="NCBI Taxonomy" id="7739"/>
    <lineage>
        <taxon>Eukaryota</taxon>
        <taxon>Metazoa</taxon>
        <taxon>Chordata</taxon>
        <taxon>Cephalochordata</taxon>
        <taxon>Leptocardii</taxon>
        <taxon>Amphioxiformes</taxon>
        <taxon>Branchiostomatidae</taxon>
        <taxon>Branchiostoma</taxon>
    </lineage>
</organism>
<name>A0A9J7M5W9_BRAFL</name>
<comment type="subcellular location">
    <subcellularLocation>
        <location evidence="1">Membrane</location>
    </subcellularLocation>
</comment>
<dbReference type="RefSeq" id="XP_035694673.1">
    <property type="nucleotide sequence ID" value="XM_035838780.1"/>
</dbReference>
<dbReference type="FunFam" id="2.60.40.10:FF:002825">
    <property type="match status" value="1"/>
</dbReference>
<dbReference type="SUPFAM" id="SSF49265">
    <property type="entry name" value="Fibronectin type III"/>
    <property type="match status" value="2"/>
</dbReference>
<feature type="transmembrane region" description="Helical" evidence="9">
    <location>
        <begin position="903"/>
        <end position="925"/>
    </location>
</feature>
<evidence type="ECO:0000259" key="10">
    <source>
        <dbReference type="PROSITE" id="PS50095"/>
    </source>
</evidence>
<feature type="domain" description="Fibronectin type-III" evidence="12">
    <location>
        <begin position="205"/>
        <end position="294"/>
    </location>
</feature>
<evidence type="ECO:0000313" key="13">
    <source>
        <dbReference type="Proteomes" id="UP000001554"/>
    </source>
</evidence>
<evidence type="ECO:0000256" key="1">
    <source>
        <dbReference type="ARBA" id="ARBA00004370"/>
    </source>
</evidence>
<dbReference type="PROSITE" id="PS50095">
    <property type="entry name" value="PLAT"/>
    <property type="match status" value="1"/>
</dbReference>
<dbReference type="InterPro" id="IPR057244">
    <property type="entry name" value="GAIN_B"/>
</dbReference>
<dbReference type="SMART" id="SM00308">
    <property type="entry name" value="LH2"/>
    <property type="match status" value="1"/>
</dbReference>
<dbReference type="PROSITE" id="PS50853">
    <property type="entry name" value="FN3"/>
    <property type="match status" value="3"/>
</dbReference>
<dbReference type="Gene3D" id="2.60.60.20">
    <property type="entry name" value="PLAT/LH2 domain"/>
    <property type="match status" value="1"/>
</dbReference>
<feature type="transmembrane region" description="Helical" evidence="9">
    <location>
        <begin position="1230"/>
        <end position="1248"/>
    </location>
</feature>
<sequence length="1263" mass="138115">MSGVCSAGCQDGWKTQICNQAVDPPINLVISDVTDKELKITWSPSPDHDLHGYRVAVSQLGMATAVNHYTDQTSFPVLDLSPDSDYVVAVTSLFLTDGWWSQSETVVIHASTEMSSATDLQFTEVTESTLGFTWVPPDAVVTGYRVMYGLEEATEQLSPSPGPADRSAVIEGLQAGVLYKVEIITIGVRFVSLPLVGHNATEMSSATDLQFTEVTESTLGFTWVPPDAVVTGYRVMYGQGEAIEQLSPSPGSADRSAVIEGLQAGTTYKVEIITIGVQRESPPLVGYNITEYPVMSTSSTLTAASTNRTSLMTTFFISHVTATTPAKTMETTSTRGPLDVDRDQSDEDQSDDSMATSTSGANTKEIKRTSTVWPGSSRSTTADQALGNGLDEIFAESVSPDPHDVLQRLAQNIVEDDRGVDGTEKPTTSAEERAEICRKALKRLGSETGRAETPDRLQVISELTSLVIINCPEIPQENALKNTALDVLQSITSKLDKVDMSDPSTVESVGGSLVESVDALLYEPEPDVDEHDGNLQSEDDSVSPEECAQKAKQEEEEKRAEKKVVVRKSRQVLDDLFNAITAPMRPGGPPVTIRRGGVTLRSQKLHGGKSGSQVVQTEEGGSCSRPKPRFSRNTHLTTSLSRCFTQYEQNTYTWGSGQYQARSSVMELSLHRKNYKPLVFNNLTEDFIITIPGNVGNKPATTTITFPAPGNQSSSYHLLNLNNTAEGFLVTITPLNTSVVYGVSGRYGGRPDDQNYDVCTETFVLPEECSLMESLSAGSDETDKSEATMFVKGKKDPVDYYVKVQVLGPETKCDISGQTDEKKLGTNDVYAYQIQWVRLSCVFWSETQEDWRTDGCTISDRSTITSTICHCNHLTAFGSDFATPPNTVDFGALTLRDLRDNGAVLTTIFVVYCLFLLVLVMMTIFDLKSKRKKNPSIKLDDLQNDFRYRLHLWTGAAKHAGTESTVAFTLHGDAATSGVRVVNITKKVFTQGSLVTLTFSTAEQLGNLEMLKLMHDNSGEGSRASWHVDRAAVQDLATGKLSYFLCDEWLAADRGDGQTAKTFPVASEQDLRSFGFLFPACLRSNMAEEHLFLSVAIMPEGTTFATPRELTSLAIYISTQVVQAVSLGPFSFTLNTVYTGIMTSITCLPVVIAIVVLFQYSRPSNKGNPRVRDVETAGPAEAPTGQKPSKVLPHWCKYLAWVLVLLSAVGSAVFTVLYSLEWGKEKSERWLSAYFLTFLVDMFFVQSAKVTKSFDVYFDDSGM</sequence>
<dbReference type="InterPro" id="IPR013783">
    <property type="entry name" value="Ig-like_fold"/>
</dbReference>
<protein>
    <submittedName>
        <fullName evidence="14">Polycystic kidney disease protein 1-like 2</fullName>
    </submittedName>
</protein>
<dbReference type="AlphaFoldDB" id="A0A9J7M5W9"/>
<evidence type="ECO:0000256" key="8">
    <source>
        <dbReference type="SAM" id="MobiDB-lite"/>
    </source>
</evidence>
<dbReference type="InterPro" id="IPR036392">
    <property type="entry name" value="PLAT/LH2_dom_sf"/>
</dbReference>
<feature type="transmembrane region" description="Helical" evidence="9">
    <location>
        <begin position="1137"/>
        <end position="1160"/>
    </location>
</feature>
<feature type="compositionally biased region" description="Basic and acidic residues" evidence="8">
    <location>
        <begin position="547"/>
        <end position="562"/>
    </location>
</feature>
<feature type="compositionally biased region" description="Polar residues" evidence="8">
    <location>
        <begin position="369"/>
        <end position="383"/>
    </location>
</feature>
<evidence type="ECO:0000256" key="6">
    <source>
        <dbReference type="ARBA" id="ARBA00023157"/>
    </source>
</evidence>
<dbReference type="Pfam" id="PF01477">
    <property type="entry name" value="PLAT"/>
    <property type="match status" value="1"/>
</dbReference>
<dbReference type="PANTHER" id="PTHR10877">
    <property type="entry name" value="POLYCYSTIN FAMILY MEMBER"/>
    <property type="match status" value="1"/>
</dbReference>
<dbReference type="InterPro" id="IPR046338">
    <property type="entry name" value="GAIN_dom_sf"/>
</dbReference>
<keyword evidence="3 9" id="KW-0812">Transmembrane</keyword>
<dbReference type="GeneID" id="118428668"/>
<gene>
    <name evidence="14" type="primary">LOC118428668</name>
</gene>
<dbReference type="SMART" id="SM00303">
    <property type="entry name" value="GPS"/>
    <property type="match status" value="1"/>
</dbReference>
<proteinExistence type="inferred from homology"/>
<feature type="region of interest" description="Disordered" evidence="8">
    <location>
        <begin position="1166"/>
        <end position="1187"/>
    </location>
</feature>
<feature type="domain" description="PLAT" evidence="10">
    <location>
        <begin position="946"/>
        <end position="1064"/>
    </location>
</feature>
<dbReference type="KEGG" id="bfo:118428668"/>
<keyword evidence="4 9" id="KW-1133">Transmembrane helix</keyword>
<evidence type="ECO:0000259" key="12">
    <source>
        <dbReference type="PROSITE" id="PS50853"/>
    </source>
</evidence>
<feature type="domain" description="Fibronectin type-III" evidence="12">
    <location>
        <begin position="24"/>
        <end position="111"/>
    </location>
</feature>
<evidence type="ECO:0000256" key="9">
    <source>
        <dbReference type="SAM" id="Phobius"/>
    </source>
</evidence>
<keyword evidence="6" id="KW-1015">Disulfide bond</keyword>
<dbReference type="SUPFAM" id="SSF49723">
    <property type="entry name" value="Lipase/lipooxygenase domain (PLAT/LH2 domain)"/>
    <property type="match status" value="1"/>
</dbReference>
<dbReference type="Gene3D" id="2.60.220.50">
    <property type="match status" value="1"/>
</dbReference>
<dbReference type="OrthoDB" id="261433at2759"/>
<dbReference type="FunFam" id="2.60.40.10:FF:002568">
    <property type="entry name" value="Uncharacterized protein"/>
    <property type="match status" value="2"/>
</dbReference>
<dbReference type="FunFam" id="2.60.220.50:FF:000035">
    <property type="entry name" value="Uncharacterized protein"/>
    <property type="match status" value="1"/>
</dbReference>
<keyword evidence="13" id="KW-1185">Reference proteome</keyword>
<dbReference type="Pfam" id="PF01825">
    <property type="entry name" value="GPS"/>
    <property type="match status" value="1"/>
</dbReference>
<evidence type="ECO:0000256" key="7">
    <source>
        <dbReference type="PROSITE-ProRule" id="PRU00152"/>
    </source>
</evidence>
<dbReference type="GO" id="GO:0016020">
    <property type="term" value="C:membrane"/>
    <property type="evidence" value="ECO:0007669"/>
    <property type="project" value="UniProtKB-SubCell"/>
</dbReference>
<dbReference type="InterPro" id="IPR000203">
    <property type="entry name" value="GPS"/>
</dbReference>
<dbReference type="PANTHER" id="PTHR10877:SF194">
    <property type="entry name" value="LOCATION OF VULVA DEFECTIVE 1"/>
    <property type="match status" value="1"/>
</dbReference>
<evidence type="ECO:0000256" key="4">
    <source>
        <dbReference type="ARBA" id="ARBA00022989"/>
    </source>
</evidence>
<feature type="domain" description="GAIN-B" evidence="11">
    <location>
        <begin position="761"/>
        <end position="888"/>
    </location>
</feature>
<feature type="region of interest" description="Disordered" evidence="8">
    <location>
        <begin position="326"/>
        <end position="383"/>
    </location>
</feature>
<dbReference type="Gene3D" id="2.60.40.10">
    <property type="entry name" value="Immunoglobulins"/>
    <property type="match status" value="3"/>
</dbReference>
<comment type="caution">
    <text evidence="7">Lacks conserved residue(s) required for the propagation of feature annotation.</text>
</comment>
<feature type="region of interest" description="Disordered" evidence="8">
    <location>
        <begin position="525"/>
        <end position="562"/>
    </location>
</feature>
<dbReference type="InterPro" id="IPR003961">
    <property type="entry name" value="FN3_dom"/>
</dbReference>
<dbReference type="InterPro" id="IPR036116">
    <property type="entry name" value="FN3_sf"/>
</dbReference>
<reference evidence="13" key="1">
    <citation type="journal article" date="2020" name="Nat. Ecol. Evol.">
        <title>Deeply conserved synteny resolves early events in vertebrate evolution.</title>
        <authorList>
            <person name="Simakov O."/>
            <person name="Marletaz F."/>
            <person name="Yue J.X."/>
            <person name="O'Connell B."/>
            <person name="Jenkins J."/>
            <person name="Brandt A."/>
            <person name="Calef R."/>
            <person name="Tung C.H."/>
            <person name="Huang T.K."/>
            <person name="Schmutz J."/>
            <person name="Satoh N."/>
            <person name="Yu J.K."/>
            <person name="Putnam N.H."/>
            <person name="Green R.E."/>
            <person name="Rokhsar D.S."/>
        </authorList>
    </citation>
    <scope>NUCLEOTIDE SEQUENCE [LARGE SCALE GENOMIC DNA]</scope>
    <source>
        <strain evidence="13">S238N-H82</strain>
    </source>
</reference>
<evidence type="ECO:0000259" key="11">
    <source>
        <dbReference type="PROSITE" id="PS50221"/>
    </source>
</evidence>
<evidence type="ECO:0000256" key="2">
    <source>
        <dbReference type="ARBA" id="ARBA00007200"/>
    </source>
</evidence>
<dbReference type="OMA" id="GPETKCD"/>
<dbReference type="Proteomes" id="UP000001554">
    <property type="component" value="Chromosome 13"/>
</dbReference>
<comment type="similarity">
    <text evidence="2">Belongs to the polycystin family.</text>
</comment>